<name>A0ACB7XU47_9ERIC</name>
<comment type="caution">
    <text evidence="1">The sequence shown here is derived from an EMBL/GenBank/DDBJ whole genome shotgun (WGS) entry which is preliminary data.</text>
</comment>
<keyword evidence="2" id="KW-1185">Reference proteome</keyword>
<proteinExistence type="predicted"/>
<sequence length="249" mass="29297">MTKSIPHLRKLQISRCEMLSTIVAEENELGESTMDKVEFPQLEMMDLCDLPNLVSFFPNVNTTSLAKSTDHYHNPLQPQPLFNKKVAFPSLEYLELSGLVKSTKKNQKIIRNRMGTYVDGDSRSSCKMTRNLTITEGEDKDRDGDEDDDKDVDGEEDNNDQEERENRRKELENRWEKERERGRERERERGHGRGLGLGQEGDSDEVETENVDEDEEDEDQEKKRRRRRRQRKRAENGNELFWMRMGIED</sequence>
<protein>
    <submittedName>
        <fullName evidence="1">Uncharacterized protein</fullName>
    </submittedName>
</protein>
<reference evidence="1 2" key="1">
    <citation type="journal article" date="2021" name="Hortic Res">
        <title>High-quality reference genome and annotation aids understanding of berry development for evergreen blueberry (Vaccinium darrowii).</title>
        <authorList>
            <person name="Yu J."/>
            <person name="Hulse-Kemp A.M."/>
            <person name="Babiker E."/>
            <person name="Staton M."/>
        </authorList>
    </citation>
    <scope>NUCLEOTIDE SEQUENCE [LARGE SCALE GENOMIC DNA]</scope>
    <source>
        <strain evidence="2">cv. NJ 8807/NJ 8810</strain>
        <tissue evidence="1">Young leaf</tissue>
    </source>
</reference>
<accession>A0ACB7XU47</accession>
<organism evidence="1 2">
    <name type="scientific">Vaccinium darrowii</name>
    <dbReference type="NCBI Taxonomy" id="229202"/>
    <lineage>
        <taxon>Eukaryota</taxon>
        <taxon>Viridiplantae</taxon>
        <taxon>Streptophyta</taxon>
        <taxon>Embryophyta</taxon>
        <taxon>Tracheophyta</taxon>
        <taxon>Spermatophyta</taxon>
        <taxon>Magnoliopsida</taxon>
        <taxon>eudicotyledons</taxon>
        <taxon>Gunneridae</taxon>
        <taxon>Pentapetalae</taxon>
        <taxon>asterids</taxon>
        <taxon>Ericales</taxon>
        <taxon>Ericaceae</taxon>
        <taxon>Vaccinioideae</taxon>
        <taxon>Vaccinieae</taxon>
        <taxon>Vaccinium</taxon>
    </lineage>
</organism>
<dbReference type="EMBL" id="CM037151">
    <property type="protein sequence ID" value="KAH7844060.1"/>
    <property type="molecule type" value="Genomic_DNA"/>
</dbReference>
<dbReference type="Proteomes" id="UP000828048">
    <property type="component" value="Chromosome 1"/>
</dbReference>
<evidence type="ECO:0000313" key="1">
    <source>
        <dbReference type="EMBL" id="KAH7844060.1"/>
    </source>
</evidence>
<evidence type="ECO:0000313" key="2">
    <source>
        <dbReference type="Proteomes" id="UP000828048"/>
    </source>
</evidence>
<gene>
    <name evidence="1" type="ORF">Vadar_023792</name>
</gene>